<evidence type="ECO:0000256" key="2">
    <source>
        <dbReference type="ARBA" id="ARBA00022723"/>
    </source>
</evidence>
<evidence type="ECO:0000313" key="10">
    <source>
        <dbReference type="Proteomes" id="UP000765509"/>
    </source>
</evidence>
<dbReference type="Pfam" id="PF14372">
    <property type="entry name" value="hAT-like_RNase-H"/>
    <property type="match status" value="1"/>
</dbReference>
<dbReference type="InterPro" id="IPR012337">
    <property type="entry name" value="RNaseH-like_sf"/>
</dbReference>
<dbReference type="InterPro" id="IPR025525">
    <property type="entry name" value="hAT-like_transposase_RNase-H"/>
</dbReference>
<dbReference type="GO" id="GO:0003677">
    <property type="term" value="F:DNA binding"/>
    <property type="evidence" value="ECO:0007669"/>
    <property type="project" value="UniProtKB-KW"/>
</dbReference>
<evidence type="ECO:0000256" key="7">
    <source>
        <dbReference type="SAM" id="MobiDB-lite"/>
    </source>
</evidence>
<feature type="region of interest" description="Disordered" evidence="7">
    <location>
        <begin position="1"/>
        <end position="24"/>
    </location>
</feature>
<dbReference type="PANTHER" id="PTHR46481:SF10">
    <property type="entry name" value="ZINC FINGER BED DOMAIN-CONTAINING PROTEIN 39"/>
    <property type="match status" value="1"/>
</dbReference>
<sequence length="591" mass="66392">MSSVAPSQQTTASEANATTQPSISEATTHQKRSWVWVFFTEYDDSYVECQVTNQSGVPCKKKLKRDQTGSTKSMTDHLNALHNLCNPKKQCVSSGTLDKFVQSQHPKKPLSVESLKTALLYFIAKCDLPLSLVESPAFHTLLELCNSSILNILVRRAALTSHLSKMYFFHQEHLCNILSDNNTFVSFTTDTWTSPNVRAFMAVTAHFLNKDFNLQSIILGLNELNGDHSGASLAQHFMEILRRYNLEDRIISITSDNASVNTRMANIIQTMTPAFSANTQAIGCMAHTLHLAARDGLNTLAQPLPSSGLHQNDELDVPGPMSIASIVDQPDGTDLNYGSIISRIARLGSYLRQSPQRRERFVTTVKLFHDDIKSNMLLTNVCTRWNSTYIMLERALSLKEAYNQFCAPANMEQYRLTLLEWDKVKFMISFLQPLDEATGIICGSKYPTINYALPLYISLIRRIHQACGNYDVQQIEPAAAQMTTKLNKYLQILLCKKPVIYASILDPQIKMKFFEKHDLTLARFGTSASQLSTIFEEEAKRHFNGSMNPLPWNTEKEATGLFDEMYPPTPQEGNTLEVARINLPHPCTDGA</sequence>
<dbReference type="Proteomes" id="UP000765509">
    <property type="component" value="Unassembled WGS sequence"/>
</dbReference>
<evidence type="ECO:0000256" key="6">
    <source>
        <dbReference type="ARBA" id="ARBA00023242"/>
    </source>
</evidence>
<dbReference type="AlphaFoldDB" id="A0A9Q3IBF9"/>
<reference evidence="9" key="1">
    <citation type="submission" date="2021-03" db="EMBL/GenBank/DDBJ databases">
        <title>Draft genome sequence of rust myrtle Austropuccinia psidii MF-1, a brazilian biotype.</title>
        <authorList>
            <person name="Quecine M.C."/>
            <person name="Pachon D.M.R."/>
            <person name="Bonatelli M.L."/>
            <person name="Correr F.H."/>
            <person name="Franceschini L.M."/>
            <person name="Leite T.F."/>
            <person name="Margarido G.R.A."/>
            <person name="Almeida C.A."/>
            <person name="Ferrarezi J.A."/>
            <person name="Labate C.A."/>
        </authorList>
    </citation>
    <scope>NUCLEOTIDE SEQUENCE</scope>
    <source>
        <strain evidence="9">MF-1</strain>
    </source>
</reference>
<dbReference type="OrthoDB" id="2506030at2759"/>
<evidence type="ECO:0000256" key="3">
    <source>
        <dbReference type="ARBA" id="ARBA00022771"/>
    </source>
</evidence>
<comment type="caution">
    <text evidence="9">The sequence shown here is derived from an EMBL/GenBank/DDBJ whole genome shotgun (WGS) entry which is preliminary data.</text>
</comment>
<proteinExistence type="predicted"/>
<organism evidence="9 10">
    <name type="scientific">Austropuccinia psidii MF-1</name>
    <dbReference type="NCBI Taxonomy" id="1389203"/>
    <lineage>
        <taxon>Eukaryota</taxon>
        <taxon>Fungi</taxon>
        <taxon>Dikarya</taxon>
        <taxon>Basidiomycota</taxon>
        <taxon>Pucciniomycotina</taxon>
        <taxon>Pucciniomycetes</taxon>
        <taxon>Pucciniales</taxon>
        <taxon>Sphaerophragmiaceae</taxon>
        <taxon>Austropuccinia</taxon>
    </lineage>
</organism>
<comment type="subcellular location">
    <subcellularLocation>
        <location evidence="1">Nucleus</location>
    </subcellularLocation>
</comment>
<keyword evidence="4" id="KW-0862">Zinc</keyword>
<name>A0A9Q3IBF9_9BASI</name>
<dbReference type="EMBL" id="AVOT02038313">
    <property type="protein sequence ID" value="MBW0533170.1"/>
    <property type="molecule type" value="Genomic_DNA"/>
</dbReference>
<keyword evidence="3" id="KW-0863">Zinc-finger</keyword>
<keyword evidence="5" id="KW-0238">DNA-binding</keyword>
<evidence type="ECO:0000259" key="8">
    <source>
        <dbReference type="Pfam" id="PF14372"/>
    </source>
</evidence>
<dbReference type="SMART" id="SM00614">
    <property type="entry name" value="ZnF_BED"/>
    <property type="match status" value="1"/>
</dbReference>
<evidence type="ECO:0000256" key="4">
    <source>
        <dbReference type="ARBA" id="ARBA00022833"/>
    </source>
</evidence>
<keyword evidence="6" id="KW-0539">Nucleus</keyword>
<dbReference type="InterPro" id="IPR052035">
    <property type="entry name" value="ZnF_BED_domain_contain"/>
</dbReference>
<feature type="domain" description="hAT-like transposase RNase-H fold" evidence="8">
    <location>
        <begin position="442"/>
        <end position="516"/>
    </location>
</feature>
<accession>A0A9Q3IBF9</accession>
<evidence type="ECO:0000256" key="1">
    <source>
        <dbReference type="ARBA" id="ARBA00004123"/>
    </source>
</evidence>
<dbReference type="GO" id="GO:0008270">
    <property type="term" value="F:zinc ion binding"/>
    <property type="evidence" value="ECO:0007669"/>
    <property type="project" value="UniProtKB-KW"/>
</dbReference>
<dbReference type="PANTHER" id="PTHR46481">
    <property type="entry name" value="ZINC FINGER BED DOMAIN-CONTAINING PROTEIN 4"/>
    <property type="match status" value="1"/>
</dbReference>
<evidence type="ECO:0000256" key="5">
    <source>
        <dbReference type="ARBA" id="ARBA00023125"/>
    </source>
</evidence>
<evidence type="ECO:0000313" key="9">
    <source>
        <dbReference type="EMBL" id="MBW0533170.1"/>
    </source>
</evidence>
<protein>
    <recommendedName>
        <fullName evidence="8">hAT-like transposase RNase-H fold domain-containing protein</fullName>
    </recommendedName>
</protein>
<dbReference type="GO" id="GO:0005634">
    <property type="term" value="C:nucleus"/>
    <property type="evidence" value="ECO:0007669"/>
    <property type="project" value="UniProtKB-SubCell"/>
</dbReference>
<gene>
    <name evidence="9" type="ORF">O181_072885</name>
</gene>
<keyword evidence="10" id="KW-1185">Reference proteome</keyword>
<keyword evidence="2" id="KW-0479">Metal-binding</keyword>
<dbReference type="SUPFAM" id="SSF53098">
    <property type="entry name" value="Ribonuclease H-like"/>
    <property type="match status" value="1"/>
</dbReference>